<gene>
    <name evidence="1" type="ORF">PM001_LOCUS17420</name>
</gene>
<dbReference type="Proteomes" id="UP001162060">
    <property type="component" value="Unassembled WGS sequence"/>
</dbReference>
<evidence type="ECO:0008006" key="3">
    <source>
        <dbReference type="Google" id="ProtNLM"/>
    </source>
</evidence>
<organism evidence="1 2">
    <name type="scientific">Peronospora matthiolae</name>
    <dbReference type="NCBI Taxonomy" id="2874970"/>
    <lineage>
        <taxon>Eukaryota</taxon>
        <taxon>Sar</taxon>
        <taxon>Stramenopiles</taxon>
        <taxon>Oomycota</taxon>
        <taxon>Peronosporomycetes</taxon>
        <taxon>Peronosporales</taxon>
        <taxon>Peronosporaceae</taxon>
        <taxon>Peronospora</taxon>
    </lineage>
</organism>
<proteinExistence type="predicted"/>
<protein>
    <recommendedName>
        <fullName evidence="3">Adenylate kinase</fullName>
    </recommendedName>
</protein>
<reference evidence="1" key="1">
    <citation type="submission" date="2024-01" db="EMBL/GenBank/DDBJ databases">
        <authorList>
            <person name="Webb A."/>
        </authorList>
    </citation>
    <scope>NUCLEOTIDE SEQUENCE</scope>
    <source>
        <strain evidence="1">Pm1</strain>
    </source>
</reference>
<sequence>MPSWLYIEDFPRTIVQANKLDEMLTKENTSVDAVVIINMPDKVLVNRIAGQRVHLASGGVHFAPPCSSVKNTYTVEESKTIDN</sequence>
<evidence type="ECO:0000313" key="1">
    <source>
        <dbReference type="EMBL" id="CAK7932270.1"/>
    </source>
</evidence>
<accession>A0AAV1UCZ2</accession>
<dbReference type="AlphaFoldDB" id="A0AAV1UCZ2"/>
<dbReference type="EMBL" id="CAKLBY020000189">
    <property type="protein sequence ID" value="CAK7932270.1"/>
    <property type="molecule type" value="Genomic_DNA"/>
</dbReference>
<name>A0AAV1UCZ2_9STRA</name>
<dbReference type="Pfam" id="PF00406">
    <property type="entry name" value="ADK"/>
    <property type="match status" value="1"/>
</dbReference>
<dbReference type="Gene3D" id="3.40.50.300">
    <property type="entry name" value="P-loop containing nucleotide triphosphate hydrolases"/>
    <property type="match status" value="1"/>
</dbReference>
<evidence type="ECO:0000313" key="2">
    <source>
        <dbReference type="Proteomes" id="UP001162060"/>
    </source>
</evidence>
<dbReference type="InterPro" id="IPR027417">
    <property type="entry name" value="P-loop_NTPase"/>
</dbReference>
<comment type="caution">
    <text evidence="1">The sequence shown here is derived from an EMBL/GenBank/DDBJ whole genome shotgun (WGS) entry which is preliminary data.</text>
</comment>